<dbReference type="SMART" id="SM00448">
    <property type="entry name" value="REC"/>
    <property type="match status" value="1"/>
</dbReference>
<dbReference type="RefSeq" id="WP_108641727.1">
    <property type="nucleotide sequence ID" value="NZ_CANLQJ010000004.1"/>
</dbReference>
<sequence>MFDDKKILYLEDEPLVALDTSEHLESLGFGQVEVAYRLASAEKKAAEGDFDLAMLDINVDGGQTSIALGQKLKESGVQVVFASGNSFEADRLCNEGFAFLDKPFSLGQLSETLKTLASQS</sequence>
<dbReference type="InterPro" id="IPR001789">
    <property type="entry name" value="Sig_transdc_resp-reg_receiver"/>
</dbReference>
<reference evidence="3 4" key="1">
    <citation type="submission" date="2018-04" db="EMBL/GenBank/DDBJ databases">
        <title>Pelagivirga bohaiensis gen. nov., sp. nov., a bacterium isolated from the Bohai Sea.</title>
        <authorList>
            <person name="Ji X."/>
        </authorList>
    </citation>
    <scope>NUCLEOTIDE SEQUENCE [LARGE SCALE GENOMIC DNA]</scope>
    <source>
        <strain evidence="3 4">BH-SD16</strain>
    </source>
</reference>
<organism evidence="3 4">
    <name type="scientific">Thalassorhabdomicrobium marinisediminis</name>
    <dbReference type="NCBI Taxonomy" id="2170577"/>
    <lineage>
        <taxon>Bacteria</taxon>
        <taxon>Pseudomonadati</taxon>
        <taxon>Pseudomonadota</taxon>
        <taxon>Alphaproteobacteria</taxon>
        <taxon>Rhodobacterales</taxon>
        <taxon>Paracoccaceae</taxon>
        <taxon>Thalassorhabdomicrobium</taxon>
    </lineage>
</organism>
<keyword evidence="4" id="KW-1185">Reference proteome</keyword>
<name>A0A2T7FUP1_9RHOB</name>
<evidence type="ECO:0000259" key="2">
    <source>
        <dbReference type="PROSITE" id="PS50110"/>
    </source>
</evidence>
<protein>
    <submittedName>
        <fullName evidence="3">Response regulator</fullName>
    </submittedName>
</protein>
<dbReference type="PROSITE" id="PS50110">
    <property type="entry name" value="RESPONSE_REGULATORY"/>
    <property type="match status" value="1"/>
</dbReference>
<dbReference type="Gene3D" id="3.40.50.2300">
    <property type="match status" value="1"/>
</dbReference>
<dbReference type="Pfam" id="PF00072">
    <property type="entry name" value="Response_reg"/>
    <property type="match status" value="1"/>
</dbReference>
<feature type="modified residue" description="4-aspartylphosphate" evidence="1">
    <location>
        <position position="56"/>
    </location>
</feature>
<dbReference type="SUPFAM" id="SSF52172">
    <property type="entry name" value="CheY-like"/>
    <property type="match status" value="1"/>
</dbReference>
<dbReference type="AlphaFoldDB" id="A0A2T7FUP1"/>
<dbReference type="OrthoDB" id="582170at2"/>
<evidence type="ECO:0000313" key="4">
    <source>
        <dbReference type="Proteomes" id="UP000244817"/>
    </source>
</evidence>
<feature type="domain" description="Response regulatory" evidence="2">
    <location>
        <begin position="6"/>
        <end position="117"/>
    </location>
</feature>
<proteinExistence type="predicted"/>
<evidence type="ECO:0000313" key="3">
    <source>
        <dbReference type="EMBL" id="PVA05875.1"/>
    </source>
</evidence>
<evidence type="ECO:0000256" key="1">
    <source>
        <dbReference type="PROSITE-ProRule" id="PRU00169"/>
    </source>
</evidence>
<dbReference type="GO" id="GO:0000160">
    <property type="term" value="P:phosphorelay signal transduction system"/>
    <property type="evidence" value="ECO:0007669"/>
    <property type="project" value="InterPro"/>
</dbReference>
<dbReference type="EMBL" id="QCYG01000008">
    <property type="protein sequence ID" value="PVA05875.1"/>
    <property type="molecule type" value="Genomic_DNA"/>
</dbReference>
<keyword evidence="1" id="KW-0597">Phosphoprotein</keyword>
<gene>
    <name evidence="3" type="ORF">DC363_13755</name>
</gene>
<dbReference type="InterPro" id="IPR011006">
    <property type="entry name" value="CheY-like_superfamily"/>
</dbReference>
<accession>A0A2T7FUP1</accession>
<dbReference type="Proteomes" id="UP000244817">
    <property type="component" value="Unassembled WGS sequence"/>
</dbReference>
<comment type="caution">
    <text evidence="3">The sequence shown here is derived from an EMBL/GenBank/DDBJ whole genome shotgun (WGS) entry which is preliminary data.</text>
</comment>